<dbReference type="OrthoDB" id="6765664at2759"/>
<comment type="caution">
    <text evidence="1">The sequence shown here is derived from an EMBL/GenBank/DDBJ whole genome shotgun (WGS) entry which is preliminary data.</text>
</comment>
<evidence type="ECO:0000313" key="2">
    <source>
        <dbReference type="Proteomes" id="UP001152888"/>
    </source>
</evidence>
<proteinExistence type="predicted"/>
<reference evidence="1" key="1">
    <citation type="submission" date="2022-03" db="EMBL/GenBank/DDBJ databases">
        <authorList>
            <person name="Sayadi A."/>
        </authorList>
    </citation>
    <scope>NUCLEOTIDE SEQUENCE</scope>
</reference>
<organism evidence="1 2">
    <name type="scientific">Acanthoscelides obtectus</name>
    <name type="common">Bean weevil</name>
    <name type="synonym">Bruchus obtectus</name>
    <dbReference type="NCBI Taxonomy" id="200917"/>
    <lineage>
        <taxon>Eukaryota</taxon>
        <taxon>Metazoa</taxon>
        <taxon>Ecdysozoa</taxon>
        <taxon>Arthropoda</taxon>
        <taxon>Hexapoda</taxon>
        <taxon>Insecta</taxon>
        <taxon>Pterygota</taxon>
        <taxon>Neoptera</taxon>
        <taxon>Endopterygota</taxon>
        <taxon>Coleoptera</taxon>
        <taxon>Polyphaga</taxon>
        <taxon>Cucujiformia</taxon>
        <taxon>Chrysomeloidea</taxon>
        <taxon>Chrysomelidae</taxon>
        <taxon>Bruchinae</taxon>
        <taxon>Bruchini</taxon>
        <taxon>Acanthoscelides</taxon>
    </lineage>
</organism>
<keyword evidence="2" id="KW-1185">Reference proteome</keyword>
<dbReference type="AlphaFoldDB" id="A0A9P0L1Z4"/>
<evidence type="ECO:0000313" key="1">
    <source>
        <dbReference type="EMBL" id="CAH1986932.1"/>
    </source>
</evidence>
<protein>
    <submittedName>
        <fullName evidence="1">Uncharacterized protein</fullName>
    </submittedName>
</protein>
<gene>
    <name evidence="1" type="ORF">ACAOBT_LOCUS17543</name>
</gene>
<sequence>MQVNKHRVEPPSTSVECYWKKPTLSRVRTTLKYIPVQQISKKTQTKYISTLHRLYFGSQKKKTSTL</sequence>
<accession>A0A9P0L1Z4</accession>
<dbReference type="EMBL" id="CAKOFQ010007008">
    <property type="protein sequence ID" value="CAH1986932.1"/>
    <property type="molecule type" value="Genomic_DNA"/>
</dbReference>
<name>A0A9P0L1Z4_ACAOB</name>
<dbReference type="Proteomes" id="UP001152888">
    <property type="component" value="Unassembled WGS sequence"/>
</dbReference>